<comment type="similarity">
    <text evidence="2">Belongs to the HAD-like hydrolase superfamily.</text>
</comment>
<dbReference type="Pfam" id="PF00702">
    <property type="entry name" value="Hydrolase"/>
    <property type="match status" value="1"/>
</dbReference>
<organism evidence="6 7">
    <name type="scientific">Haloprofundus marisrubri</name>
    <dbReference type="NCBI Taxonomy" id="1514971"/>
    <lineage>
        <taxon>Archaea</taxon>
        <taxon>Methanobacteriati</taxon>
        <taxon>Methanobacteriota</taxon>
        <taxon>Stenosarchaea group</taxon>
        <taxon>Halobacteria</taxon>
        <taxon>Halobacteriales</taxon>
        <taxon>Haloferacaceae</taxon>
        <taxon>Haloprofundus</taxon>
    </lineage>
</organism>
<proteinExistence type="inferred from homology"/>
<dbReference type="AlphaFoldDB" id="A0A0W1RBY3"/>
<dbReference type="InterPro" id="IPR051400">
    <property type="entry name" value="HAD-like_hydrolase"/>
</dbReference>
<dbReference type="GO" id="GO:0016791">
    <property type="term" value="F:phosphatase activity"/>
    <property type="evidence" value="ECO:0007669"/>
    <property type="project" value="TreeGrafter"/>
</dbReference>
<dbReference type="Proteomes" id="UP000054387">
    <property type="component" value="Unassembled WGS sequence"/>
</dbReference>
<keyword evidence="5" id="KW-0460">Magnesium</keyword>
<dbReference type="PANTHER" id="PTHR46470">
    <property type="entry name" value="N-ACYLNEURAMINATE-9-PHOSPHATASE"/>
    <property type="match status" value="1"/>
</dbReference>
<evidence type="ECO:0000256" key="4">
    <source>
        <dbReference type="ARBA" id="ARBA00022801"/>
    </source>
</evidence>
<dbReference type="EMBL" id="LOPU01000016">
    <property type="protein sequence ID" value="KTG11043.1"/>
    <property type="molecule type" value="Genomic_DNA"/>
</dbReference>
<dbReference type="InterPro" id="IPR006439">
    <property type="entry name" value="HAD-SF_hydro_IA"/>
</dbReference>
<accession>A0A0W1RBY3</accession>
<dbReference type="SFLD" id="SFLDS00003">
    <property type="entry name" value="Haloacid_Dehalogenase"/>
    <property type="match status" value="1"/>
</dbReference>
<keyword evidence="4" id="KW-0378">Hydrolase</keyword>
<dbReference type="STRING" id="1514971.AUR64_05900"/>
<evidence type="ECO:0000256" key="2">
    <source>
        <dbReference type="ARBA" id="ARBA00007958"/>
    </source>
</evidence>
<dbReference type="Gene3D" id="1.10.150.240">
    <property type="entry name" value="Putative phosphatase, domain 2"/>
    <property type="match status" value="1"/>
</dbReference>
<reference evidence="6 7" key="1">
    <citation type="submission" date="2015-12" db="EMBL/GenBank/DDBJ databases">
        <title>Haloprofundus marisrubri gen. nov., sp. nov., an extremely halophilic archaeon isolated from the Discovery deep brine-seawater interface in the Red Sea.</title>
        <authorList>
            <person name="Zhang G."/>
            <person name="Stingl U."/>
            <person name="Rashid M."/>
        </authorList>
    </citation>
    <scope>NUCLEOTIDE SEQUENCE [LARGE SCALE GENOMIC DNA]</scope>
    <source>
        <strain evidence="6 7">SB9</strain>
    </source>
</reference>
<dbReference type="SUPFAM" id="SSF56784">
    <property type="entry name" value="HAD-like"/>
    <property type="match status" value="1"/>
</dbReference>
<dbReference type="PANTHER" id="PTHR46470:SF2">
    <property type="entry name" value="GLYCERALDEHYDE 3-PHOSPHATE PHOSPHATASE"/>
    <property type="match status" value="1"/>
</dbReference>
<dbReference type="InterPro" id="IPR036412">
    <property type="entry name" value="HAD-like_sf"/>
</dbReference>
<evidence type="ECO:0000313" key="7">
    <source>
        <dbReference type="Proteomes" id="UP000054387"/>
    </source>
</evidence>
<evidence type="ECO:0000256" key="1">
    <source>
        <dbReference type="ARBA" id="ARBA00001946"/>
    </source>
</evidence>
<keyword evidence="3" id="KW-0479">Metal-binding</keyword>
<keyword evidence="7" id="KW-1185">Reference proteome</keyword>
<dbReference type="InterPro" id="IPR023198">
    <property type="entry name" value="PGP-like_dom2"/>
</dbReference>
<dbReference type="GO" id="GO:0044281">
    <property type="term" value="P:small molecule metabolic process"/>
    <property type="evidence" value="ECO:0007669"/>
    <property type="project" value="UniProtKB-ARBA"/>
</dbReference>
<dbReference type="RefSeq" id="WP_058580842.1">
    <property type="nucleotide sequence ID" value="NZ_LOPU01000016.1"/>
</dbReference>
<dbReference type="OrthoDB" id="27736at2157"/>
<dbReference type="GO" id="GO:0046872">
    <property type="term" value="F:metal ion binding"/>
    <property type="evidence" value="ECO:0007669"/>
    <property type="project" value="UniProtKB-KW"/>
</dbReference>
<gene>
    <name evidence="6" type="ORF">AUR64_05900</name>
</gene>
<name>A0A0W1RBY3_9EURY</name>
<dbReference type="NCBIfam" id="TIGR01549">
    <property type="entry name" value="HAD-SF-IA-v1"/>
    <property type="match status" value="1"/>
</dbReference>
<dbReference type="Gene3D" id="3.40.50.1000">
    <property type="entry name" value="HAD superfamily/HAD-like"/>
    <property type="match status" value="1"/>
</dbReference>
<evidence type="ECO:0000313" key="6">
    <source>
        <dbReference type="EMBL" id="KTG11043.1"/>
    </source>
</evidence>
<evidence type="ECO:0000256" key="5">
    <source>
        <dbReference type="ARBA" id="ARBA00022842"/>
    </source>
</evidence>
<evidence type="ECO:0000256" key="3">
    <source>
        <dbReference type="ARBA" id="ARBA00022723"/>
    </source>
</evidence>
<sequence>MGDCHESGDTDWQAVFWDIGGVLLDVDSARDSHRRFAETLVETYDLSLPIDEALETWRSEVGRHFHEREGTEFRSSRVAYEQAVAAVVGESVPTDEWEPLFYRVQRETLRPNPGAVETVERLGETDLHVGVVSDIDTAEARLIFDTFGLADAFDSVTTSESVGWTKPDPAMFEAALAAADASPETALMVGDRYEHDIAGAADAGLATVAYGAENGPAVDYRVTDLREILDIVGVDR</sequence>
<comment type="cofactor">
    <cofactor evidence="1">
        <name>Mg(2+)</name>
        <dbReference type="ChEBI" id="CHEBI:18420"/>
    </cofactor>
</comment>
<dbReference type="NCBIfam" id="TIGR01509">
    <property type="entry name" value="HAD-SF-IA-v3"/>
    <property type="match status" value="1"/>
</dbReference>
<dbReference type="SFLD" id="SFLDG01129">
    <property type="entry name" value="C1.5:_HAD__Beta-PGM__Phosphata"/>
    <property type="match status" value="1"/>
</dbReference>
<protein>
    <submittedName>
        <fullName evidence="6">Haloacid dehalogenase</fullName>
    </submittedName>
</protein>
<comment type="caution">
    <text evidence="6">The sequence shown here is derived from an EMBL/GenBank/DDBJ whole genome shotgun (WGS) entry which is preliminary data.</text>
</comment>
<dbReference type="InterPro" id="IPR023214">
    <property type="entry name" value="HAD_sf"/>
</dbReference>